<keyword evidence="5" id="KW-0968">Cytoplasmic vesicle</keyword>
<dbReference type="InterPro" id="IPR050186">
    <property type="entry name" value="TPT_transporter"/>
</dbReference>
<dbReference type="GO" id="GO:0030659">
    <property type="term" value="C:cytoplasmic vesicle membrane"/>
    <property type="evidence" value="ECO:0007669"/>
    <property type="project" value="UniProtKB-SubCell"/>
</dbReference>
<gene>
    <name evidence="7" type="ORF">VCUG_02516</name>
</gene>
<dbReference type="RefSeq" id="XP_008075523.1">
    <property type="nucleotide sequence ID" value="XM_008077332.1"/>
</dbReference>
<evidence type="ECO:0000256" key="2">
    <source>
        <dbReference type="ARBA" id="ARBA00022692"/>
    </source>
</evidence>
<proteinExistence type="inferred from homology"/>
<feature type="transmembrane region" description="Helical" evidence="5">
    <location>
        <begin position="504"/>
        <end position="521"/>
    </location>
</feature>
<dbReference type="EMBL" id="GL877474">
    <property type="protein sequence ID" value="ELA45983.1"/>
    <property type="molecule type" value="Genomic_DNA"/>
</dbReference>
<dbReference type="GO" id="GO:0000139">
    <property type="term" value="C:Golgi membrane"/>
    <property type="evidence" value="ECO:0007669"/>
    <property type="project" value="UniProtKB-SubCell"/>
</dbReference>
<keyword evidence="5" id="KW-0762">Sugar transport</keyword>
<feature type="region of interest" description="Disordered" evidence="6">
    <location>
        <begin position="204"/>
        <end position="226"/>
    </location>
</feature>
<keyword evidence="8" id="KW-1185">Reference proteome</keyword>
<reference evidence="8" key="1">
    <citation type="submission" date="2011-03" db="EMBL/GenBank/DDBJ databases">
        <title>The genome sequence of Vavraia culicis strain floridensis.</title>
        <authorList>
            <consortium name="The Broad Institute Genome Sequencing Platform"/>
            <person name="Cuomo C."/>
            <person name="Becnel J."/>
            <person name="Sanscrainte N."/>
            <person name="Young S.K."/>
            <person name="Zeng Q."/>
            <person name="Gargeya S."/>
            <person name="Fitzgerald M."/>
            <person name="Haas B."/>
            <person name="Abouelleil A."/>
            <person name="Alvarado L."/>
            <person name="Arachchi H.M."/>
            <person name="Berlin A."/>
            <person name="Chapman S.B."/>
            <person name="Gearin G."/>
            <person name="Goldberg J."/>
            <person name="Griggs A."/>
            <person name="Gujja S."/>
            <person name="Hansen M."/>
            <person name="Heiman D."/>
            <person name="Howarth C."/>
            <person name="Larimer J."/>
            <person name="Lui A."/>
            <person name="MacDonald P.J.P."/>
            <person name="McCowen C."/>
            <person name="Montmayeur A."/>
            <person name="Murphy C."/>
            <person name="Neiman D."/>
            <person name="Pearson M."/>
            <person name="Priest M."/>
            <person name="Roberts A."/>
            <person name="Saif S."/>
            <person name="Shea T."/>
            <person name="Sisk P."/>
            <person name="Stolte C."/>
            <person name="Sykes S."/>
            <person name="Wortman J."/>
            <person name="Nusbaum C."/>
            <person name="Birren B."/>
        </authorList>
    </citation>
    <scope>NUCLEOTIDE SEQUENCE [LARGE SCALE GENOMIC DNA]</scope>
    <source>
        <strain evidence="8">floridensis</strain>
    </source>
</reference>
<name>L2GRS5_VAVCU</name>
<keyword evidence="3 5" id="KW-1133">Transmembrane helix</keyword>
<feature type="compositionally biased region" description="Basic and acidic residues" evidence="6">
    <location>
        <begin position="339"/>
        <end position="351"/>
    </location>
</feature>
<feature type="transmembrane region" description="Helical" evidence="5">
    <location>
        <begin position="147"/>
        <end position="162"/>
    </location>
</feature>
<evidence type="ECO:0000313" key="7">
    <source>
        <dbReference type="EMBL" id="ELA45983.1"/>
    </source>
</evidence>
<evidence type="ECO:0000256" key="1">
    <source>
        <dbReference type="ARBA" id="ARBA00004141"/>
    </source>
</evidence>
<dbReference type="GeneID" id="19880377"/>
<organism evidence="7 8">
    <name type="scientific">Vavraia culicis (isolate floridensis)</name>
    <name type="common">Microsporidian parasite</name>
    <dbReference type="NCBI Taxonomy" id="948595"/>
    <lineage>
        <taxon>Eukaryota</taxon>
        <taxon>Fungi</taxon>
        <taxon>Fungi incertae sedis</taxon>
        <taxon>Microsporidia</taxon>
        <taxon>Pleistophoridae</taxon>
        <taxon>Vavraia</taxon>
    </lineage>
</organism>
<comment type="subunit">
    <text evidence="5">Homooligomer.</text>
</comment>
<feature type="transmembrane region" description="Helical" evidence="5">
    <location>
        <begin position="450"/>
        <end position="472"/>
    </location>
</feature>
<dbReference type="STRING" id="948595.L2GRS5"/>
<dbReference type="GO" id="GO:0005789">
    <property type="term" value="C:endoplasmic reticulum membrane"/>
    <property type="evidence" value="ECO:0007669"/>
    <property type="project" value="UniProtKB-SubCell"/>
</dbReference>
<feature type="transmembrane region" description="Helical" evidence="5">
    <location>
        <begin position="116"/>
        <end position="140"/>
    </location>
</feature>
<keyword evidence="2 5" id="KW-0812">Transmembrane</keyword>
<dbReference type="OMA" id="MTIVHHI"/>
<dbReference type="Proteomes" id="UP000011081">
    <property type="component" value="Unassembled WGS sequence"/>
</dbReference>
<dbReference type="AlphaFoldDB" id="L2GRS5"/>
<comment type="subcellular location">
    <subcellularLocation>
        <location evidence="5">Golgi apparatus membrane</location>
        <topology evidence="5">Multi-pass membrane protein</topology>
    </subcellularLocation>
    <subcellularLocation>
        <location evidence="5">Cytoplasmic vesicle membrane</location>
        <topology evidence="5">Multi-pass membrane protein</topology>
    </subcellularLocation>
    <subcellularLocation>
        <location evidence="5">Endoplasmic reticulum membrane</location>
        <topology evidence="5">Multi-pass membrane protein</topology>
    </subcellularLocation>
    <subcellularLocation>
        <location evidence="1">Membrane</location>
        <topology evidence="1">Multi-pass membrane protein</topology>
    </subcellularLocation>
</comment>
<dbReference type="OrthoDB" id="417037at2759"/>
<dbReference type="FunCoup" id="L2GRS5">
    <property type="interactions" value="61"/>
</dbReference>
<feature type="region of interest" description="Disordered" evidence="6">
    <location>
        <begin position="316"/>
        <end position="361"/>
    </location>
</feature>
<evidence type="ECO:0000313" key="8">
    <source>
        <dbReference type="Proteomes" id="UP000011081"/>
    </source>
</evidence>
<evidence type="ECO:0000256" key="3">
    <source>
        <dbReference type="ARBA" id="ARBA00022989"/>
    </source>
</evidence>
<evidence type="ECO:0000256" key="4">
    <source>
        <dbReference type="ARBA" id="ARBA00023136"/>
    </source>
</evidence>
<feature type="transmembrane region" description="Helical" evidence="5">
    <location>
        <begin position="92"/>
        <end position="110"/>
    </location>
</feature>
<dbReference type="VEuPathDB" id="MicrosporidiaDB:VCUG_02516"/>
<dbReference type="HOGENOM" id="CLU_025360_1_0_1"/>
<evidence type="ECO:0000256" key="6">
    <source>
        <dbReference type="SAM" id="MobiDB-lite"/>
    </source>
</evidence>
<keyword evidence="5" id="KW-0813">Transport</keyword>
<keyword evidence="5" id="KW-0256">Endoplasmic reticulum</keyword>
<comment type="function">
    <text evidence="5">Involved in the import of GDP-mannose from the cytoplasm into the Golgi lumen.</text>
</comment>
<accession>L2GRS5</accession>
<feature type="transmembrane region" description="Helical" evidence="5">
    <location>
        <begin position="174"/>
        <end position="195"/>
    </location>
</feature>
<keyword evidence="4 5" id="KW-0472">Membrane</keyword>
<dbReference type="PANTHER" id="PTHR11132">
    <property type="entry name" value="SOLUTE CARRIER FAMILY 35"/>
    <property type="match status" value="1"/>
</dbReference>
<protein>
    <recommendedName>
        <fullName evidence="5">GDP-mannose transporter</fullName>
        <shortName evidence="5">GMT</shortName>
    </recommendedName>
</protein>
<sequence>MSGPISAETQDVSDYKSCTSQLCMTTVHKFAFIPLYLFSSLVSTLLNKHITTTLEFHPTFLLLLMQSVIIVALLMLLKTINVCTFVLELRHMFYWIPSAVSMVLMIFSGLRALSHLSISMFTLFKNYSVIVIAVLELLLLGRTISRLSVLCFAMMIVSGMLVDYSETRVDRVGYAWICTNVVASAVYVIVLRMTIVHHIRARQREAEKNTRRGDKKDAVAHSPHDHGRKCYVDDEGIAATDRAGKELLRRMLRVVTSDETGDAMHPDTREMPSGAVCTTRNGGTCTAPVIVFCNEAARKVRNNRIGDYVRMFEGLDGSQSEHTSPDGGAGKNAQAVDAHGNRETKKRDFTPRKKGKQNQPNDFESLMYSQILSIPFLFLLSLLFDNYASISSFKRVLENDVLSSPDYMDTLLLNMEKVTDLAVVHNILIIKAFIGDLLELSGSAYFDDRVFLFIALSGLSVFFVALSTVWCLRSLSSTTLSMMGATNKIVVGMSGVFLGERIGVLKAMSIVVGGMASILYVETIRKE</sequence>
<comment type="similarity">
    <text evidence="5">Belongs to the TPT transporter family. SLC35D subfamily.</text>
</comment>
<feature type="transmembrane region" description="Helical" evidence="5">
    <location>
        <begin position="30"/>
        <end position="47"/>
    </location>
</feature>
<feature type="transmembrane region" description="Helical" evidence="5">
    <location>
        <begin position="366"/>
        <end position="384"/>
    </location>
</feature>
<dbReference type="InParanoid" id="L2GRS5"/>
<keyword evidence="5" id="KW-0333">Golgi apparatus</keyword>
<feature type="transmembrane region" description="Helical" evidence="5">
    <location>
        <begin position="59"/>
        <end position="80"/>
    </location>
</feature>
<evidence type="ECO:0000256" key="5">
    <source>
        <dbReference type="RuleBase" id="RU367097"/>
    </source>
</evidence>